<evidence type="ECO:0000313" key="2">
    <source>
        <dbReference type="Proteomes" id="UP000502377"/>
    </source>
</evidence>
<gene>
    <name evidence="1" type="ORF">CRECT_0532</name>
</gene>
<protein>
    <submittedName>
        <fullName evidence="1">Uncharacterized protein</fullName>
    </submittedName>
</protein>
<dbReference type="Proteomes" id="UP000502377">
    <property type="component" value="Chromosome"/>
</dbReference>
<name>A0A6G5QKT7_CAMRE</name>
<organism evidence="1 2">
    <name type="scientific">Campylobacter rectus</name>
    <name type="common">Wolinella recta</name>
    <dbReference type="NCBI Taxonomy" id="203"/>
    <lineage>
        <taxon>Bacteria</taxon>
        <taxon>Pseudomonadati</taxon>
        <taxon>Campylobacterota</taxon>
        <taxon>Epsilonproteobacteria</taxon>
        <taxon>Campylobacterales</taxon>
        <taxon>Campylobacteraceae</taxon>
        <taxon>Campylobacter</taxon>
    </lineage>
</organism>
<accession>A0A6G5QKT7</accession>
<evidence type="ECO:0000313" key="1">
    <source>
        <dbReference type="EMBL" id="QCD46222.1"/>
    </source>
</evidence>
<dbReference type="EMBL" id="CP012543">
    <property type="protein sequence ID" value="QCD46222.1"/>
    <property type="molecule type" value="Genomic_DNA"/>
</dbReference>
<dbReference type="AlphaFoldDB" id="A0A6G5QKT7"/>
<dbReference type="KEGG" id="crx:CRECT_0532"/>
<dbReference type="RefSeq" id="WP_039888061.1">
    <property type="nucleotide sequence ID" value="NZ_CAUTXX010000011.1"/>
</dbReference>
<proteinExistence type="predicted"/>
<sequence length="124" mass="14662">MVVNNTEIFFRVCRKTTIDEEQDIAGFYFGKEYKDTLNPVFFDIFKKYRRNLESRYGCIIGKDEFICFATENKKKFIKEFGGVRSELASFLEPYLNDPEADCFEICFLKSYFDAKSKTEQKGKE</sequence>
<reference evidence="1 2" key="1">
    <citation type="submission" date="2016-07" db="EMBL/GenBank/DDBJ databases">
        <title>Comparative genomics of the Campylobacter concisus group.</title>
        <authorList>
            <person name="Miller W.G."/>
            <person name="Yee E."/>
            <person name="Chapman M.H."/>
            <person name="Huynh S."/>
            <person name="Bono J.L."/>
            <person name="On S.L.W."/>
            <person name="StLeger J."/>
            <person name="Foster G."/>
            <person name="Parker C.T."/>
        </authorList>
    </citation>
    <scope>NUCLEOTIDE SEQUENCE [LARGE SCALE GENOMIC DNA]</scope>
    <source>
        <strain evidence="1 2">ATCC 33238</strain>
    </source>
</reference>